<dbReference type="AlphaFoldDB" id="A0A9E4K9S6"/>
<dbReference type="InterPro" id="IPR002489">
    <property type="entry name" value="Glu_synth_asu_C"/>
</dbReference>
<protein>
    <submittedName>
        <fullName evidence="2">Formylmethanofuran dehydrogenase subunit C</fullName>
        <ecNumber evidence="2">1.2.7.12</ecNumber>
    </submittedName>
</protein>
<reference evidence="2" key="1">
    <citation type="journal article" date="2021" name="Proc. Natl. Acad. Sci. U.S.A.">
        <title>Global biogeography of chemosynthetic symbionts reveals both localized and globally distributed symbiont groups. .</title>
        <authorList>
            <person name="Osvatic J.T."/>
            <person name="Wilkins L.G.E."/>
            <person name="Leibrecht L."/>
            <person name="Leray M."/>
            <person name="Zauner S."/>
            <person name="Polzin J."/>
            <person name="Camacho Y."/>
            <person name="Gros O."/>
            <person name="van Gils J.A."/>
            <person name="Eisen J.A."/>
            <person name="Petersen J.M."/>
            <person name="Yuen B."/>
        </authorList>
    </citation>
    <scope>NUCLEOTIDE SEQUENCE</scope>
    <source>
        <strain evidence="2">MAGclacostrist064TRANS</strain>
    </source>
</reference>
<proteinExistence type="predicted"/>
<dbReference type="EMBL" id="JAEPCM010000105">
    <property type="protein sequence ID" value="MCG7945481.1"/>
    <property type="molecule type" value="Genomic_DNA"/>
</dbReference>
<dbReference type="PANTHER" id="PTHR39673:SF5">
    <property type="entry name" value="TUNGSTEN-CONTAINING FORMYLMETHANOFURAN DEHYDROGENASE 2 SUBUNIT C"/>
    <property type="match status" value="1"/>
</dbReference>
<evidence type="ECO:0000259" key="1">
    <source>
        <dbReference type="Pfam" id="PF01493"/>
    </source>
</evidence>
<sequence length="269" mass="28358">MPSLRLRAVLNHRLDMSPFTPELVADKSANEIARTPIWLGNRQVDTGELFEIRDNASESLLIQSESDKLDMIGAAMTHGSILVEGNAGAYLGRSMTGGEIRISGNTGLAAGCAMRAGNLFIEGDAGDFLGGALTGERQGMRGGRISVQGDCGDRVGDLMRRGTILIGGNAGDFCASRMVAGTIIVLGQCGRHTASGMRRGSLITADKPASLPATFNCNGIHSLSFLTLLRQQITAQTGFSGLSEMANEVERWVGDLSCDGKGEILILQS</sequence>
<dbReference type="Gene3D" id="2.160.20.60">
    <property type="entry name" value="Glutamate synthase, alpha subunit, C-terminal domain"/>
    <property type="match status" value="2"/>
</dbReference>
<keyword evidence="2" id="KW-0560">Oxidoreductase</keyword>
<dbReference type="GO" id="GO:0018493">
    <property type="term" value="F:formylmethanofuran dehydrogenase activity"/>
    <property type="evidence" value="ECO:0007669"/>
    <property type="project" value="UniProtKB-EC"/>
</dbReference>
<gene>
    <name evidence="2" type="ORF">JAZ07_03950</name>
</gene>
<dbReference type="SUPFAM" id="SSF69336">
    <property type="entry name" value="Alpha subunit of glutamate synthase, C-terminal domain"/>
    <property type="match status" value="1"/>
</dbReference>
<dbReference type="InterPro" id="IPR017550">
    <property type="entry name" value="Formylmethanofuran_DH_suC"/>
</dbReference>
<evidence type="ECO:0000313" key="2">
    <source>
        <dbReference type="EMBL" id="MCG7945481.1"/>
    </source>
</evidence>
<feature type="domain" description="Glutamate synthase alpha subunit C-terminal" evidence="1">
    <location>
        <begin position="76"/>
        <end position="218"/>
    </location>
</feature>
<dbReference type="GO" id="GO:0046914">
    <property type="term" value="F:transition metal ion binding"/>
    <property type="evidence" value="ECO:0007669"/>
    <property type="project" value="InterPro"/>
</dbReference>
<organism evidence="2 3">
    <name type="scientific">Candidatus Thiodiazotropha taylori</name>
    <dbReference type="NCBI Taxonomy" id="2792791"/>
    <lineage>
        <taxon>Bacteria</taxon>
        <taxon>Pseudomonadati</taxon>
        <taxon>Pseudomonadota</taxon>
        <taxon>Gammaproteobacteria</taxon>
        <taxon>Chromatiales</taxon>
        <taxon>Sedimenticolaceae</taxon>
        <taxon>Candidatus Thiodiazotropha</taxon>
    </lineage>
</organism>
<dbReference type="InterPro" id="IPR036485">
    <property type="entry name" value="Glu_synth_asu_C_sf"/>
</dbReference>
<accession>A0A9E4K9S6</accession>
<comment type="caution">
    <text evidence="2">The sequence shown here is derived from an EMBL/GenBank/DDBJ whole genome shotgun (WGS) entry which is preliminary data.</text>
</comment>
<evidence type="ECO:0000313" key="3">
    <source>
        <dbReference type="Proteomes" id="UP000886667"/>
    </source>
</evidence>
<dbReference type="EC" id="1.2.7.12" evidence="2"/>
<dbReference type="GO" id="GO:0015948">
    <property type="term" value="P:methanogenesis"/>
    <property type="evidence" value="ECO:0007669"/>
    <property type="project" value="InterPro"/>
</dbReference>
<name>A0A9E4K9S6_9GAMM</name>
<dbReference type="Proteomes" id="UP000886667">
    <property type="component" value="Unassembled WGS sequence"/>
</dbReference>
<dbReference type="PANTHER" id="PTHR39673">
    <property type="entry name" value="TUNGSTEN FORMYLMETHANOFURAN DEHYDROGENASE, SUBUNIT C (FWDC)"/>
    <property type="match status" value="1"/>
</dbReference>
<dbReference type="Pfam" id="PF01493">
    <property type="entry name" value="GXGXG"/>
    <property type="match status" value="1"/>
</dbReference>
<dbReference type="NCBIfam" id="TIGR03122">
    <property type="entry name" value="one_C_dehyd_C"/>
    <property type="match status" value="1"/>
</dbReference>